<feature type="region of interest" description="Disordered" evidence="2">
    <location>
        <begin position="1"/>
        <end position="97"/>
    </location>
</feature>
<dbReference type="AlphaFoldDB" id="A0A8S4EH66"/>
<feature type="compositionally biased region" description="Polar residues" evidence="2">
    <location>
        <begin position="45"/>
        <end position="62"/>
    </location>
</feature>
<comment type="caution">
    <text evidence="3">The sequence shown here is derived from an EMBL/GenBank/DDBJ whole genome shotgun (WGS) entry which is preliminary data.</text>
</comment>
<feature type="region of interest" description="Disordered" evidence="2">
    <location>
        <begin position="712"/>
        <end position="738"/>
    </location>
</feature>
<feature type="compositionally biased region" description="Polar residues" evidence="2">
    <location>
        <begin position="1"/>
        <end position="10"/>
    </location>
</feature>
<evidence type="ECO:0000313" key="3">
    <source>
        <dbReference type="EMBL" id="CAG9114726.1"/>
    </source>
</evidence>
<feature type="compositionally biased region" description="Basic and acidic residues" evidence="2">
    <location>
        <begin position="602"/>
        <end position="611"/>
    </location>
</feature>
<protein>
    <submittedName>
        <fullName evidence="3">(diamondback moth) hypothetical protein</fullName>
    </submittedName>
</protein>
<feature type="compositionally biased region" description="Low complexity" evidence="2">
    <location>
        <begin position="137"/>
        <end position="169"/>
    </location>
</feature>
<evidence type="ECO:0000313" key="4">
    <source>
        <dbReference type="Proteomes" id="UP000653454"/>
    </source>
</evidence>
<feature type="compositionally biased region" description="Pro residues" evidence="2">
    <location>
        <begin position="299"/>
        <end position="308"/>
    </location>
</feature>
<feature type="coiled-coil region" evidence="1">
    <location>
        <begin position="444"/>
        <end position="563"/>
    </location>
</feature>
<organism evidence="3 4">
    <name type="scientific">Plutella xylostella</name>
    <name type="common">Diamondback moth</name>
    <name type="synonym">Plutella maculipennis</name>
    <dbReference type="NCBI Taxonomy" id="51655"/>
    <lineage>
        <taxon>Eukaryota</taxon>
        <taxon>Metazoa</taxon>
        <taxon>Ecdysozoa</taxon>
        <taxon>Arthropoda</taxon>
        <taxon>Hexapoda</taxon>
        <taxon>Insecta</taxon>
        <taxon>Pterygota</taxon>
        <taxon>Neoptera</taxon>
        <taxon>Endopterygota</taxon>
        <taxon>Lepidoptera</taxon>
        <taxon>Glossata</taxon>
        <taxon>Ditrysia</taxon>
        <taxon>Yponomeutoidea</taxon>
        <taxon>Plutellidae</taxon>
        <taxon>Plutella</taxon>
    </lineage>
</organism>
<feature type="region of interest" description="Disordered" evidence="2">
    <location>
        <begin position="589"/>
        <end position="611"/>
    </location>
</feature>
<reference evidence="3" key="1">
    <citation type="submission" date="2020-11" db="EMBL/GenBank/DDBJ databases">
        <authorList>
            <person name="Whiteford S."/>
        </authorList>
    </citation>
    <scope>NUCLEOTIDE SEQUENCE</scope>
</reference>
<evidence type="ECO:0000256" key="1">
    <source>
        <dbReference type="SAM" id="Coils"/>
    </source>
</evidence>
<feature type="region of interest" description="Disordered" evidence="2">
    <location>
        <begin position="125"/>
        <end position="325"/>
    </location>
</feature>
<dbReference type="EMBL" id="CAJHNJ030000016">
    <property type="protein sequence ID" value="CAG9114726.1"/>
    <property type="molecule type" value="Genomic_DNA"/>
</dbReference>
<feature type="compositionally biased region" description="Basic and acidic residues" evidence="2">
    <location>
        <begin position="768"/>
        <end position="788"/>
    </location>
</feature>
<keyword evidence="4" id="KW-1185">Reference proteome</keyword>
<feature type="compositionally biased region" description="Basic residues" evidence="2">
    <location>
        <begin position="589"/>
        <end position="600"/>
    </location>
</feature>
<feature type="region of interest" description="Disordered" evidence="2">
    <location>
        <begin position="761"/>
        <end position="800"/>
    </location>
</feature>
<sequence length="867" mass="91715">MADDSTTPSESVGDPPATAEVVCQTEENKTEGDVSPAPDHAAPSTEGSDQAVHSTDGPSHTAPSAEISDRGTTDHTAPNDEAPHCETADQCTGPDSGITLAETMTEEVKTSESSALEEALEELAAAAAGSDSGVEGCGRALSSAGGSRSCASSVVSCGSGCGSESSGLGPARRRRPAVTLAEPRRPPAASTPRPATAPRGPNLATRERARSREKPVPPEKPRPLTPKPRIRPTGDLPHLVRESPALRAKPTRTSAARCRTPSSPEERRWGAGAARGAGGAGSPVDKYGSLGRRRREDAPSPPAPPAPARRPALARSASSRSTTKTRVRIYAEKNCQTVLIGADIESALGGITPNIESRTGVHTCSRGVQASARDAGAAAAARAEALLAEERARRRRAEQAAAEERAGRLAAHEELQRNSHRLLELAGAATNTITGAGAGADGCLRALEEQLKASGDLASRQRAEIDSLRALCDKLHMEASQARASSHQLEERLSEATRDAAEMQDFLAAEARALADSLRDAEAQLADAHQDLAQRGVPPAAEARALADSLRDAEAQLADAHQDLAQRSVHSVCGWGASHRLQGWLAEAKKKKKNRTKQKMPHSPEESHRLEARRAECRQLVRISEQRRQEALAAARGAGGAGPALDALAARLRALTAGVARAYCLPQDQLQPTVFHNQAYSRSDSGEALSIEDDLPRGGLLAAVAKALRTAPAVTPAEEDKSRASEDNDISADLLDSETEPCLVTDPECLEEWWSGAENAWSGSELSPVRDEPRDAPGEARDALRDDRDERDEDCSVSERESLRNLSAAIANRQRSEAEDVERGSLLDRVLSIDNRLTELLRALRLAAAAAAHSDDADSMRLANALR</sequence>
<name>A0A8S4EH66_PLUXY</name>
<feature type="compositionally biased region" description="Acidic residues" evidence="2">
    <location>
        <begin position="727"/>
        <end position="738"/>
    </location>
</feature>
<accession>A0A8S4EH66</accession>
<dbReference type="Proteomes" id="UP000653454">
    <property type="component" value="Unassembled WGS sequence"/>
</dbReference>
<proteinExistence type="predicted"/>
<feature type="compositionally biased region" description="Basic and acidic residues" evidence="2">
    <location>
        <begin position="205"/>
        <end position="222"/>
    </location>
</feature>
<feature type="compositionally biased region" description="Low complexity" evidence="2">
    <location>
        <begin position="309"/>
        <end position="321"/>
    </location>
</feature>
<feature type="compositionally biased region" description="Low complexity" evidence="2">
    <location>
        <begin position="187"/>
        <end position="201"/>
    </location>
</feature>
<feature type="compositionally biased region" description="Basic and acidic residues" evidence="2">
    <location>
        <begin position="67"/>
        <end position="87"/>
    </location>
</feature>
<evidence type="ECO:0000256" key="2">
    <source>
        <dbReference type="SAM" id="MobiDB-lite"/>
    </source>
</evidence>
<keyword evidence="1" id="KW-0175">Coiled coil</keyword>
<gene>
    <name evidence="3" type="ORF">PLXY2_LOCUS5437</name>
</gene>